<feature type="region of interest" description="Disordered" evidence="1">
    <location>
        <begin position="57"/>
        <end position="90"/>
    </location>
</feature>
<evidence type="ECO:0000256" key="1">
    <source>
        <dbReference type="SAM" id="MobiDB-lite"/>
    </source>
</evidence>
<keyword evidence="4" id="KW-1185">Reference proteome</keyword>
<evidence type="ECO:0000259" key="2">
    <source>
        <dbReference type="PROSITE" id="PS50048"/>
    </source>
</evidence>
<dbReference type="SUPFAM" id="SSF57701">
    <property type="entry name" value="Zn2/Cys6 DNA-binding domain"/>
    <property type="match status" value="1"/>
</dbReference>
<feature type="compositionally biased region" description="Low complexity" evidence="1">
    <location>
        <begin position="72"/>
        <end position="84"/>
    </location>
</feature>
<dbReference type="Proteomes" id="UP001218218">
    <property type="component" value="Unassembled WGS sequence"/>
</dbReference>
<feature type="region of interest" description="Disordered" evidence="1">
    <location>
        <begin position="1"/>
        <end position="25"/>
    </location>
</feature>
<dbReference type="AlphaFoldDB" id="A0AAD6ZRX9"/>
<protein>
    <recommendedName>
        <fullName evidence="2">Zn(2)-C6 fungal-type domain-containing protein</fullName>
    </recommendedName>
</protein>
<dbReference type="InterPro" id="IPR001138">
    <property type="entry name" value="Zn2Cys6_DnaBD"/>
</dbReference>
<dbReference type="CDD" id="cd00067">
    <property type="entry name" value="GAL4"/>
    <property type="match status" value="1"/>
</dbReference>
<gene>
    <name evidence="3" type="ORF">DFH08DRAFT_1083098</name>
</gene>
<organism evidence="3 4">
    <name type="scientific">Mycena albidolilacea</name>
    <dbReference type="NCBI Taxonomy" id="1033008"/>
    <lineage>
        <taxon>Eukaryota</taxon>
        <taxon>Fungi</taxon>
        <taxon>Dikarya</taxon>
        <taxon>Basidiomycota</taxon>
        <taxon>Agaricomycotina</taxon>
        <taxon>Agaricomycetes</taxon>
        <taxon>Agaricomycetidae</taxon>
        <taxon>Agaricales</taxon>
        <taxon>Marasmiineae</taxon>
        <taxon>Mycenaceae</taxon>
        <taxon>Mycena</taxon>
    </lineage>
</organism>
<evidence type="ECO:0000313" key="4">
    <source>
        <dbReference type="Proteomes" id="UP001218218"/>
    </source>
</evidence>
<dbReference type="PROSITE" id="PS50048">
    <property type="entry name" value="ZN2_CY6_FUNGAL_2"/>
    <property type="match status" value="1"/>
</dbReference>
<feature type="domain" description="Zn(2)-C6 fungal-type" evidence="2">
    <location>
        <begin position="23"/>
        <end position="55"/>
    </location>
</feature>
<name>A0AAD6ZRX9_9AGAR</name>
<proteinExistence type="predicted"/>
<dbReference type="InterPro" id="IPR036864">
    <property type="entry name" value="Zn2-C6_fun-type_DNA-bd_sf"/>
</dbReference>
<comment type="caution">
    <text evidence="3">The sequence shown here is derived from an EMBL/GenBank/DDBJ whole genome shotgun (WGS) entry which is preliminary data.</text>
</comment>
<sequence length="598" mass="66365">MDLTSTPSVARRQPAKRKKKPPACDSCKARRVLCHPQPEGIPCPRCAEKGIICKTTPVIRGRPRKPGEKVVSPSASDPGPSSSGHNESLNESIVTLRPRLELSDAPELPPELVKYLFECLEQLPECRHPLFAGEKLRAAITSVSWQLNLLPPQSRVLASCVCALSASISFHPTIIGPSDITSFTDHSVLSLGADLRIYGVRRAPMYRALYERAFALACEARIHIDVSEDNAASCFFLDVLERFNAATTRPWAVAYVSHSRILAGHREEAEPLRWNAYIMTEALAATARRTPVLFTYNDQLLISGSEPPPLEQLLQSLQGMFQTSKKVSSVIFSAIRPYMFHVTILARDLYEKITGDYARRHPIAEAAVIQFLSSLSILRSILTLVLTQPKFFVTGDLLFYESPVQSPQNRRQSDNVRACVFAMAIGFTGLVLSLHKEIEHRVSTDLPTLQNRWIQERMGTIQRQVHEMASLAVGDIARALQLLPSLPHLNHIGFSTIQDWADFCLAESATTGSIDPARVKILETFITILKAFGYSFETPRSAQLIERMEAYIAPATLSPNSALAQLFPLDNGWTGMFDIDQLESDLISYDSGPTLGFQ</sequence>
<dbReference type="EMBL" id="JARIHO010000031">
    <property type="protein sequence ID" value="KAJ7336300.1"/>
    <property type="molecule type" value="Genomic_DNA"/>
</dbReference>
<reference evidence="3" key="1">
    <citation type="submission" date="2023-03" db="EMBL/GenBank/DDBJ databases">
        <title>Massive genome expansion in bonnet fungi (Mycena s.s.) driven by repeated elements and novel gene families across ecological guilds.</title>
        <authorList>
            <consortium name="Lawrence Berkeley National Laboratory"/>
            <person name="Harder C.B."/>
            <person name="Miyauchi S."/>
            <person name="Viragh M."/>
            <person name="Kuo A."/>
            <person name="Thoen E."/>
            <person name="Andreopoulos B."/>
            <person name="Lu D."/>
            <person name="Skrede I."/>
            <person name="Drula E."/>
            <person name="Henrissat B."/>
            <person name="Morin E."/>
            <person name="Kohler A."/>
            <person name="Barry K."/>
            <person name="LaButti K."/>
            <person name="Morin E."/>
            <person name="Salamov A."/>
            <person name="Lipzen A."/>
            <person name="Mereny Z."/>
            <person name="Hegedus B."/>
            <person name="Baldrian P."/>
            <person name="Stursova M."/>
            <person name="Weitz H."/>
            <person name="Taylor A."/>
            <person name="Grigoriev I.V."/>
            <person name="Nagy L.G."/>
            <person name="Martin F."/>
            <person name="Kauserud H."/>
        </authorList>
    </citation>
    <scope>NUCLEOTIDE SEQUENCE</scope>
    <source>
        <strain evidence="3">CBHHK002</strain>
    </source>
</reference>
<dbReference type="GO" id="GO:0000981">
    <property type="term" value="F:DNA-binding transcription factor activity, RNA polymerase II-specific"/>
    <property type="evidence" value="ECO:0007669"/>
    <property type="project" value="InterPro"/>
</dbReference>
<accession>A0AAD6ZRX9</accession>
<dbReference type="GO" id="GO:0008270">
    <property type="term" value="F:zinc ion binding"/>
    <property type="evidence" value="ECO:0007669"/>
    <property type="project" value="InterPro"/>
</dbReference>
<evidence type="ECO:0000313" key="3">
    <source>
        <dbReference type="EMBL" id="KAJ7336300.1"/>
    </source>
</evidence>
<dbReference type="PROSITE" id="PS00463">
    <property type="entry name" value="ZN2_CY6_FUNGAL_1"/>
    <property type="match status" value="1"/>
</dbReference>